<evidence type="ECO:0000313" key="2">
    <source>
        <dbReference type="Proteomes" id="UP000812966"/>
    </source>
</evidence>
<dbReference type="Proteomes" id="UP000812966">
    <property type="component" value="Unassembled WGS sequence"/>
</dbReference>
<dbReference type="Pfam" id="PF03659">
    <property type="entry name" value="Glyco_hydro_71"/>
    <property type="match status" value="1"/>
</dbReference>
<sequence length="328" mass="35968">MKPLIGLPAQHRVAGSNAAFVSTFSGDGFDWSAVRSAFPSTPLYIVPNWQPSSDNARNAGVDGLFSWYAWPSVDNGPVDRKMSTDKDQEYIGQLSGAGKAYMAPVSPWFFTHFGKEVSYSKNWLFKSETLWYERWEQILDLADRSPELRYLEIITWNDYGESHYVGPSNNGHSDDGSGPWTDGLSHDALLEFARPYITAFKTGSRRPVIDRDMLVYWYRPHLKGVSSCDDTDNCGARPAGWDIVSDSVFVASFSSSGGSVTVKSGNKGEVTKSIGAGVNMMQFDMGAGEQVFSLSSSTKKVSGSGSSAVLNSCWKGLYNFNTQSGLLL</sequence>
<organism evidence="1 2">
    <name type="scientific">Filobasidium floriforme</name>
    <dbReference type="NCBI Taxonomy" id="5210"/>
    <lineage>
        <taxon>Eukaryota</taxon>
        <taxon>Fungi</taxon>
        <taxon>Dikarya</taxon>
        <taxon>Basidiomycota</taxon>
        <taxon>Agaricomycotina</taxon>
        <taxon>Tremellomycetes</taxon>
        <taxon>Filobasidiales</taxon>
        <taxon>Filobasidiaceae</taxon>
        <taxon>Filobasidium</taxon>
    </lineage>
</organism>
<dbReference type="AlphaFoldDB" id="A0A8K0JQ34"/>
<comment type="caution">
    <text evidence="1">The sequence shown here is derived from an EMBL/GenBank/DDBJ whole genome shotgun (WGS) entry which is preliminary data.</text>
</comment>
<evidence type="ECO:0008006" key="3">
    <source>
        <dbReference type="Google" id="ProtNLM"/>
    </source>
</evidence>
<keyword evidence="2" id="KW-1185">Reference proteome</keyword>
<dbReference type="InterPro" id="IPR005197">
    <property type="entry name" value="Glyco_hydro_71"/>
</dbReference>
<accession>A0A8K0JQ34</accession>
<proteinExistence type="predicted"/>
<dbReference type="GO" id="GO:0051118">
    <property type="term" value="F:glucan endo-1,3-alpha-glucosidase activity"/>
    <property type="evidence" value="ECO:0007669"/>
    <property type="project" value="InterPro"/>
</dbReference>
<protein>
    <recommendedName>
        <fullName evidence="3">Glycoside hydrolase family 71 protein</fullName>
    </recommendedName>
</protein>
<dbReference type="Gene3D" id="3.20.20.80">
    <property type="entry name" value="Glycosidases"/>
    <property type="match status" value="1"/>
</dbReference>
<dbReference type="EMBL" id="JABELV010000016">
    <property type="protein sequence ID" value="KAG7567084.1"/>
    <property type="molecule type" value="Genomic_DNA"/>
</dbReference>
<dbReference type="CDD" id="cd11577">
    <property type="entry name" value="GH71"/>
    <property type="match status" value="1"/>
</dbReference>
<reference evidence="1" key="1">
    <citation type="submission" date="2020-04" db="EMBL/GenBank/DDBJ databases">
        <title>Analysis of mating type loci in Filobasidium floriforme.</title>
        <authorList>
            <person name="Nowrousian M."/>
        </authorList>
    </citation>
    <scope>NUCLEOTIDE SEQUENCE</scope>
    <source>
        <strain evidence="1">CBS 6242</strain>
    </source>
</reference>
<evidence type="ECO:0000313" key="1">
    <source>
        <dbReference type="EMBL" id="KAG7567084.1"/>
    </source>
</evidence>
<gene>
    <name evidence="1" type="ORF">FFLO_01210</name>
</gene>
<name>A0A8K0JQ34_9TREE</name>